<evidence type="ECO:0000313" key="3">
    <source>
        <dbReference type="EMBL" id="MEW2361076.1"/>
    </source>
</evidence>
<feature type="compositionally biased region" description="Basic and acidic residues" evidence="1">
    <location>
        <begin position="40"/>
        <end position="54"/>
    </location>
</feature>
<sequence length="97" mass="10183">MTRRVRARRRLLAGALLCGVLAPAPLTSCADSVEPIERLGRKAAEKLPSRKPGSDKPVPPACGHATPTAAKEPRPRLGRCPDKATPAPARPRGAPPP</sequence>
<keyword evidence="4" id="KW-1185">Reference proteome</keyword>
<comment type="caution">
    <text evidence="3">The sequence shown here is derived from an EMBL/GenBank/DDBJ whole genome shotgun (WGS) entry which is preliminary data.</text>
</comment>
<gene>
    <name evidence="3" type="ORF">AB0887_03730</name>
</gene>
<evidence type="ECO:0000256" key="1">
    <source>
        <dbReference type="SAM" id="MobiDB-lite"/>
    </source>
</evidence>
<organism evidence="3 4">
    <name type="scientific">Streptomyces huasconensis</name>
    <dbReference type="NCBI Taxonomy" id="1854574"/>
    <lineage>
        <taxon>Bacteria</taxon>
        <taxon>Bacillati</taxon>
        <taxon>Actinomycetota</taxon>
        <taxon>Actinomycetes</taxon>
        <taxon>Kitasatosporales</taxon>
        <taxon>Streptomycetaceae</taxon>
        <taxon>Streptomyces</taxon>
    </lineage>
</organism>
<feature type="chain" id="PRO_5046475575" description="Secreted protein" evidence="2">
    <location>
        <begin position="31"/>
        <end position="97"/>
    </location>
</feature>
<feature type="compositionally biased region" description="Basic and acidic residues" evidence="1">
    <location>
        <begin position="71"/>
        <end position="82"/>
    </location>
</feature>
<proteinExistence type="predicted"/>
<keyword evidence="2" id="KW-0732">Signal</keyword>
<accession>A0ABV3LNP5</accession>
<evidence type="ECO:0000256" key="2">
    <source>
        <dbReference type="SAM" id="SignalP"/>
    </source>
</evidence>
<evidence type="ECO:0008006" key="5">
    <source>
        <dbReference type="Google" id="ProtNLM"/>
    </source>
</evidence>
<reference evidence="3 4" key="1">
    <citation type="submission" date="2024-06" db="EMBL/GenBank/DDBJ databases">
        <title>The Natural Products Discovery Center: Release of the First 8490 Sequenced Strains for Exploring Actinobacteria Biosynthetic Diversity.</title>
        <authorList>
            <person name="Kalkreuter E."/>
            <person name="Kautsar S.A."/>
            <person name="Yang D."/>
            <person name="Bader C.D."/>
            <person name="Teijaro C.N."/>
            <person name="Fluegel L."/>
            <person name="Davis C.M."/>
            <person name="Simpson J.R."/>
            <person name="Lauterbach L."/>
            <person name="Steele A.D."/>
            <person name="Gui C."/>
            <person name="Meng S."/>
            <person name="Li G."/>
            <person name="Viehrig K."/>
            <person name="Ye F."/>
            <person name="Su P."/>
            <person name="Kiefer A.F."/>
            <person name="Nichols A."/>
            <person name="Cepeda A.J."/>
            <person name="Yan W."/>
            <person name="Fan B."/>
            <person name="Jiang Y."/>
            <person name="Adhikari A."/>
            <person name="Zheng C.-J."/>
            <person name="Schuster L."/>
            <person name="Cowan T.M."/>
            <person name="Smanski M.J."/>
            <person name="Chevrette M.G."/>
            <person name="De Carvalho L.P.S."/>
            <person name="Shen B."/>
        </authorList>
    </citation>
    <scope>NUCLEOTIDE SEQUENCE [LARGE SCALE GENOMIC DNA]</scope>
    <source>
        <strain evidence="3 4">NPDC047833</strain>
    </source>
</reference>
<dbReference type="EMBL" id="JBEYRS010000001">
    <property type="protein sequence ID" value="MEW2361076.1"/>
    <property type="molecule type" value="Genomic_DNA"/>
</dbReference>
<protein>
    <recommendedName>
        <fullName evidence="5">Secreted protein</fullName>
    </recommendedName>
</protein>
<feature type="region of interest" description="Disordered" evidence="1">
    <location>
        <begin position="40"/>
        <end position="97"/>
    </location>
</feature>
<dbReference type="RefSeq" id="WP_359776334.1">
    <property type="nucleotide sequence ID" value="NZ_JBEYRR010000003.1"/>
</dbReference>
<name>A0ABV3LNP5_9ACTN</name>
<feature type="signal peptide" evidence="2">
    <location>
        <begin position="1"/>
        <end position="30"/>
    </location>
</feature>
<evidence type="ECO:0000313" key="4">
    <source>
        <dbReference type="Proteomes" id="UP001553843"/>
    </source>
</evidence>
<dbReference type="Proteomes" id="UP001553843">
    <property type="component" value="Unassembled WGS sequence"/>
</dbReference>
<feature type="compositionally biased region" description="Low complexity" evidence="1">
    <location>
        <begin position="84"/>
        <end position="97"/>
    </location>
</feature>